<dbReference type="InterPro" id="IPR014755">
    <property type="entry name" value="Cu-Rt/internalin_Ig-like"/>
</dbReference>
<dbReference type="EMBL" id="QGTZ01000009">
    <property type="protein sequence ID" value="PWW37322.1"/>
    <property type="molecule type" value="Genomic_DNA"/>
</dbReference>
<dbReference type="Gene3D" id="2.60.40.1220">
    <property type="match status" value="4"/>
</dbReference>
<accession>A0A855XW61</accession>
<evidence type="ECO:0000259" key="2">
    <source>
        <dbReference type="PROSITE" id="PS51272"/>
    </source>
</evidence>
<name>A0A855XW61_9BACL</name>
<dbReference type="PROSITE" id="PS51272">
    <property type="entry name" value="SLH"/>
    <property type="match status" value="2"/>
</dbReference>
<evidence type="ECO:0000313" key="4">
    <source>
        <dbReference type="Proteomes" id="UP000247078"/>
    </source>
</evidence>
<comment type="caution">
    <text evidence="3">The sequence shown here is derived from an EMBL/GenBank/DDBJ whole genome shotgun (WGS) entry which is preliminary data.</text>
</comment>
<dbReference type="InterPro" id="IPR001119">
    <property type="entry name" value="SLH_dom"/>
</dbReference>
<dbReference type="AlphaFoldDB" id="A0A855XW61"/>
<sequence>MRNTSDPIKENSNVMNAQGGEKKVMKKILSVALSTAMAFSMFASVAFGDTAVSPQQQFDALKAKGVFTGYPDGTAGLDKEMTRAEFAKVITKLLGLKEITGVYSYNDKNYNAKNWAAPYIEAVTAAGIMEGKNVEKKIFDFNGKVTIEEMAKVLTIALDLEVPTETNNTATAWAKGYVQAAINAGLLDTSLNFQSNASRQLLVGAAYAIDQAQSLKVASYEVSEAGKVVTFKISDGESVKVTLDKALEANKETEVKFTYKDKEFTEKVTYVVTAATKVQSVTADNLKQVTVTFDGDVDAATAEDVNNYQLSKDIKSAVLSADKKTVVLTLDNEYYTGGNKLDNQKAIKLTVSGIKNSDGSKTIAQEVTFTPVDVTTPSVKEVKGLGTGAFQVVFSEPVDRASAITTSNYKVDGKVISGTVEYAFPDSVIITTALTTGDHKLTVSNVQDFSGLKVVPVESDFAVAADTEAPTVTTAKSYDLQKVEIEFNEPIRSFTRVYNGTTAKTGEVTRSGNKLTVTFTRANALSVGENTIVIEGATDYSGNTATREVKVTPTLDTVKPVVSNVAVSTENGNHVLKVKYSKSVYSSTNTTGVTKANYTIKDKDGKVVVGTGLDGNGHPVKAITFDPNTNEAKIILSGYLPQGNYTVEVSGVQDNAYVPNTIVPVSSAITIGNTSDFKVTRFWSSTENTNGSKRDVNFFVTFSKAVATEGTGNALERSKYALKWTAAGTLEALPSNASVELVTPETVKITVPYTDKELVAAEAKLRVSLIADQTGAFAYTDSSYVSGEIGVAGQAVKLVDDSVKATANNKVTVKFDGILNTVDANDFAVRVGTTNYNVVLDGQPSYSNGQTIANFTISGDNKLDAAPVAKFGLRVATPNTQDNLGVRVDVPAVTAGVDIIDNIKPETKDFADNKAIGLVDNGDGTYTAKVKFTEAIAAVSGTNVVKLSVTGTTVSGVGYAVDTDETVLNVTFTPAAALTDESVVTVELDSSNANSKVVTDKSDAKNAAVAFSLSGVKKDIIIP</sequence>
<keyword evidence="1" id="KW-0732">Signal</keyword>
<evidence type="ECO:0000256" key="1">
    <source>
        <dbReference type="ARBA" id="ARBA00022729"/>
    </source>
</evidence>
<dbReference type="Proteomes" id="UP000247078">
    <property type="component" value="Unassembled WGS sequence"/>
</dbReference>
<gene>
    <name evidence="3" type="ORF">DET56_109208</name>
</gene>
<feature type="domain" description="SLH" evidence="2">
    <location>
        <begin position="103"/>
        <end position="168"/>
    </location>
</feature>
<proteinExistence type="predicted"/>
<evidence type="ECO:0000313" key="3">
    <source>
        <dbReference type="EMBL" id="PWW37322.1"/>
    </source>
</evidence>
<protein>
    <submittedName>
        <fullName evidence="3">S-layer family protein</fullName>
    </submittedName>
</protein>
<feature type="domain" description="SLH" evidence="2">
    <location>
        <begin position="38"/>
        <end position="101"/>
    </location>
</feature>
<organism evidence="3 4">
    <name type="scientific">Paenibacillus pabuli</name>
    <dbReference type="NCBI Taxonomy" id="1472"/>
    <lineage>
        <taxon>Bacteria</taxon>
        <taxon>Bacillati</taxon>
        <taxon>Bacillota</taxon>
        <taxon>Bacilli</taxon>
        <taxon>Bacillales</taxon>
        <taxon>Paenibacillaceae</taxon>
        <taxon>Paenibacillus</taxon>
    </lineage>
</organism>
<reference evidence="3 4" key="1">
    <citation type="submission" date="2018-05" db="EMBL/GenBank/DDBJ databases">
        <title>Freshwater and sediment microbial communities from various areas in North America, analyzing microbe dynamics in response to fracking.</title>
        <authorList>
            <person name="Lamendella R."/>
        </authorList>
    </citation>
    <scope>NUCLEOTIDE SEQUENCE [LARGE SCALE GENOMIC DNA]</scope>
    <source>
        <strain evidence="3 4">DB-3</strain>
    </source>
</reference>